<proteinExistence type="inferred from homology"/>
<feature type="domain" description="Mechanosensitive ion channel MscS" evidence="8">
    <location>
        <begin position="144"/>
        <end position="204"/>
    </location>
</feature>
<feature type="transmembrane region" description="Helical" evidence="7">
    <location>
        <begin position="53"/>
        <end position="77"/>
    </location>
</feature>
<dbReference type="Gene3D" id="1.10.287.1260">
    <property type="match status" value="1"/>
</dbReference>
<evidence type="ECO:0000313" key="10">
    <source>
        <dbReference type="EMBL" id="MCQ3829697.1"/>
    </source>
</evidence>
<dbReference type="InterPro" id="IPR011014">
    <property type="entry name" value="MscS_channel_TM-2"/>
</dbReference>
<dbReference type="InterPro" id="IPR049278">
    <property type="entry name" value="MS_channel_C"/>
</dbReference>
<dbReference type="SUPFAM" id="SSF82689">
    <property type="entry name" value="Mechanosensitive channel protein MscS (YggB), C-terminal domain"/>
    <property type="match status" value="1"/>
</dbReference>
<dbReference type="PANTHER" id="PTHR30221">
    <property type="entry name" value="SMALL-CONDUCTANCE MECHANOSENSITIVE CHANNEL"/>
    <property type="match status" value="1"/>
</dbReference>
<accession>A0ABT1P2G1</accession>
<evidence type="ECO:0000256" key="3">
    <source>
        <dbReference type="ARBA" id="ARBA00022475"/>
    </source>
</evidence>
<keyword evidence="4 7" id="KW-0812">Transmembrane</keyword>
<feature type="transmembrane region" description="Helical" evidence="7">
    <location>
        <begin position="97"/>
        <end position="119"/>
    </location>
</feature>
<dbReference type="Gene3D" id="2.30.30.60">
    <property type="match status" value="1"/>
</dbReference>
<evidence type="ECO:0000259" key="9">
    <source>
        <dbReference type="Pfam" id="PF21082"/>
    </source>
</evidence>
<dbReference type="InterPro" id="IPR010920">
    <property type="entry name" value="LSM_dom_sf"/>
</dbReference>
<dbReference type="InterPro" id="IPR011066">
    <property type="entry name" value="MscS_channel_C_sf"/>
</dbReference>
<name>A0ABT1P2G1_9GAMM</name>
<dbReference type="InterPro" id="IPR045275">
    <property type="entry name" value="MscS_archaea/bacteria_type"/>
</dbReference>
<evidence type="ECO:0000259" key="8">
    <source>
        <dbReference type="Pfam" id="PF00924"/>
    </source>
</evidence>
<dbReference type="Pfam" id="PF21082">
    <property type="entry name" value="MS_channel_3rd"/>
    <property type="match status" value="1"/>
</dbReference>
<evidence type="ECO:0000256" key="2">
    <source>
        <dbReference type="ARBA" id="ARBA00008017"/>
    </source>
</evidence>
<organism evidence="10 11">
    <name type="scientific">Microbulbifer elongatus</name>
    <dbReference type="NCBI Taxonomy" id="86173"/>
    <lineage>
        <taxon>Bacteria</taxon>
        <taxon>Pseudomonadati</taxon>
        <taxon>Pseudomonadota</taxon>
        <taxon>Gammaproteobacteria</taxon>
        <taxon>Cellvibrionales</taxon>
        <taxon>Microbulbiferaceae</taxon>
        <taxon>Microbulbifer</taxon>
    </lineage>
</organism>
<dbReference type="Gene3D" id="3.30.70.100">
    <property type="match status" value="1"/>
</dbReference>
<comment type="subcellular location">
    <subcellularLocation>
        <location evidence="7">Cell inner membrane</location>
        <topology evidence="7">Multi-pass membrane protein</topology>
    </subcellularLocation>
    <subcellularLocation>
        <location evidence="1">Cell membrane</location>
        <topology evidence="1">Multi-pass membrane protein</topology>
    </subcellularLocation>
</comment>
<keyword evidence="7" id="KW-0997">Cell inner membrane</keyword>
<dbReference type="InterPro" id="IPR006685">
    <property type="entry name" value="MscS_channel_2nd"/>
</dbReference>
<comment type="subunit">
    <text evidence="7">Homoheptamer.</text>
</comment>
<keyword evidence="7" id="KW-0407">Ion channel</keyword>
<dbReference type="SUPFAM" id="SSF50182">
    <property type="entry name" value="Sm-like ribonucleoproteins"/>
    <property type="match status" value="1"/>
</dbReference>
<evidence type="ECO:0000256" key="1">
    <source>
        <dbReference type="ARBA" id="ARBA00004651"/>
    </source>
</evidence>
<keyword evidence="6 7" id="KW-0472">Membrane</keyword>
<evidence type="ECO:0000256" key="4">
    <source>
        <dbReference type="ARBA" id="ARBA00022692"/>
    </source>
</evidence>
<dbReference type="SUPFAM" id="SSF82861">
    <property type="entry name" value="Mechanosensitive channel protein MscS (YggB), transmembrane region"/>
    <property type="match status" value="1"/>
</dbReference>
<feature type="domain" description="Mechanosensitive ion channel MscS C-terminal" evidence="9">
    <location>
        <begin position="218"/>
        <end position="301"/>
    </location>
</feature>
<keyword evidence="7" id="KW-0813">Transport</keyword>
<evidence type="ECO:0000313" key="11">
    <source>
        <dbReference type="Proteomes" id="UP001205566"/>
    </source>
</evidence>
<comment type="caution">
    <text evidence="10">The sequence shown here is derived from an EMBL/GenBank/DDBJ whole genome shotgun (WGS) entry which is preliminary data.</text>
</comment>
<dbReference type="InterPro" id="IPR023408">
    <property type="entry name" value="MscS_beta-dom_sf"/>
</dbReference>
<sequence>MLIDRVLVQNPPVDPDKAKELSDSLELAKVAPSSFSEVVDTVSESLLNIWQGFLGHIPFFAASVVMLLLTWLVATVVGKFARRFARKTTQRPSLQDLLVRLVRIFIWVIGLLFTAMVLFPGLTPAKALGGLGLLSVAVGLAFKDIFENFFAGILILWRFPFEAGDVIECENVSGRVEAVEVRNTAIRRTTGELVIVPNLFLFKNPCEILTDRNKRRFTIKVGVAYGVDLDAAVGVIEEAVRGCELVRDDEPIQVFPHAFADSGIDIEITWWAGSTPLEERKSRGQVVAAVKRALDAAGMEIPFPYRTLTFKEPLSLDGPAAPTSAQG</sequence>
<evidence type="ECO:0000256" key="7">
    <source>
        <dbReference type="RuleBase" id="RU369025"/>
    </source>
</evidence>
<comment type="caution">
    <text evidence="7">Lacks conserved residue(s) required for the propagation of feature annotation.</text>
</comment>
<dbReference type="Proteomes" id="UP001205566">
    <property type="component" value="Unassembled WGS sequence"/>
</dbReference>
<evidence type="ECO:0000256" key="5">
    <source>
        <dbReference type="ARBA" id="ARBA00022989"/>
    </source>
</evidence>
<keyword evidence="7" id="KW-0406">Ion transport</keyword>
<gene>
    <name evidence="10" type="ORF">HXX02_09580</name>
</gene>
<keyword evidence="5 7" id="KW-1133">Transmembrane helix</keyword>
<evidence type="ECO:0000256" key="6">
    <source>
        <dbReference type="ARBA" id="ARBA00023136"/>
    </source>
</evidence>
<dbReference type="Pfam" id="PF00924">
    <property type="entry name" value="MS_channel_2nd"/>
    <property type="match status" value="1"/>
</dbReference>
<keyword evidence="11" id="KW-1185">Reference proteome</keyword>
<reference evidence="10" key="1">
    <citation type="thesis" date="2020" institute="Technische Universitat Dresden" country="Dresden, Germany">
        <title>The Agarolytic System of Microbulbifer elongatus PORT2, Isolated from Batu Karas, Pangandaran West Java Indonesia.</title>
        <authorList>
            <person name="Anggraeni S.R."/>
        </authorList>
    </citation>
    <scope>NUCLEOTIDE SEQUENCE</scope>
    <source>
        <strain evidence="10">PORT2</strain>
    </source>
</reference>
<comment type="function">
    <text evidence="7">Mechanosensitive channel that participates in the regulation of osmotic pressure changes within the cell, opening in response to stretch forces in the membrane lipid bilayer, without the need for other proteins. Contributes to normal resistance to hypoosmotic shock. Forms an ion channel of 1.0 nanosiemens conductance with a slight preference for anions.</text>
</comment>
<comment type="similarity">
    <text evidence="2 7">Belongs to the MscS (TC 1.A.23) family.</text>
</comment>
<dbReference type="PANTHER" id="PTHR30221:SF1">
    <property type="entry name" value="SMALL-CONDUCTANCE MECHANOSENSITIVE CHANNEL"/>
    <property type="match status" value="1"/>
</dbReference>
<dbReference type="EMBL" id="JACASI010000026">
    <property type="protein sequence ID" value="MCQ3829697.1"/>
    <property type="molecule type" value="Genomic_DNA"/>
</dbReference>
<keyword evidence="3" id="KW-1003">Cell membrane</keyword>
<protein>
    <recommendedName>
        <fullName evidence="7">Small-conductance mechanosensitive channel</fullName>
    </recommendedName>
</protein>